<evidence type="ECO:0000259" key="2">
    <source>
        <dbReference type="Pfam" id="PF13828"/>
    </source>
</evidence>
<proteinExistence type="predicted"/>
<reference evidence="3 4" key="1">
    <citation type="submission" date="2017-02" db="EMBL/GenBank/DDBJ databases">
        <authorList>
            <person name="Peterson S.W."/>
        </authorList>
    </citation>
    <scope>NUCLEOTIDE SEQUENCE [LARGE SCALE GENOMIC DNA]</scope>
    <source>
        <strain evidence="3 4">B Mb 05.01</strain>
    </source>
</reference>
<dbReference type="InterPro" id="IPR025241">
    <property type="entry name" value="DUF4190"/>
</dbReference>
<dbReference type="AlphaFoldDB" id="A0A1R4IWA7"/>
<keyword evidence="1" id="KW-1133">Transmembrane helix</keyword>
<feature type="domain" description="DUF4190" evidence="2">
    <location>
        <begin position="5"/>
        <end position="66"/>
    </location>
</feature>
<evidence type="ECO:0000313" key="4">
    <source>
        <dbReference type="Proteomes" id="UP000196320"/>
    </source>
</evidence>
<keyword evidence="4" id="KW-1185">Reference proteome</keyword>
<evidence type="ECO:0000313" key="3">
    <source>
        <dbReference type="EMBL" id="SJN24171.1"/>
    </source>
</evidence>
<dbReference type="Pfam" id="PF13828">
    <property type="entry name" value="DUF4190"/>
    <property type="match status" value="1"/>
</dbReference>
<accession>A0A1R4IWA7</accession>
<feature type="transmembrane region" description="Helical" evidence="1">
    <location>
        <begin position="55"/>
        <end position="82"/>
    </location>
</feature>
<keyword evidence="1" id="KW-0472">Membrane</keyword>
<dbReference type="EMBL" id="FUKO01000012">
    <property type="protein sequence ID" value="SJN24171.1"/>
    <property type="molecule type" value="Genomic_DNA"/>
</dbReference>
<name>A0A1R4IWA7_9MICO</name>
<keyword evidence="1" id="KW-0812">Transmembrane</keyword>
<dbReference type="Proteomes" id="UP000196320">
    <property type="component" value="Unassembled WGS sequence"/>
</dbReference>
<evidence type="ECO:0000256" key="1">
    <source>
        <dbReference type="SAM" id="Phobius"/>
    </source>
</evidence>
<feature type="transmembrane region" description="Helical" evidence="1">
    <location>
        <begin position="6"/>
        <end position="34"/>
    </location>
</feature>
<protein>
    <recommendedName>
        <fullName evidence="2">DUF4190 domain-containing protein</fullName>
    </recommendedName>
</protein>
<sequence length="91" mass="9644">MILGLSGILMIPFTMAFLVPIIVPIAAVVFGHVAHGQLKRNPTQTGNGMMLTGLITGYIVLGMAVLMAILIIVMLLIFGSLLSLPGFMNFS</sequence>
<gene>
    <name evidence="3" type="ORF">FM104_04395</name>
</gene>
<organism evidence="3 4">
    <name type="scientific">Microbacterium esteraromaticum</name>
    <dbReference type="NCBI Taxonomy" id="57043"/>
    <lineage>
        <taxon>Bacteria</taxon>
        <taxon>Bacillati</taxon>
        <taxon>Actinomycetota</taxon>
        <taxon>Actinomycetes</taxon>
        <taxon>Micrococcales</taxon>
        <taxon>Microbacteriaceae</taxon>
        <taxon>Microbacterium</taxon>
    </lineage>
</organism>